<evidence type="ECO:0000256" key="8">
    <source>
        <dbReference type="HAMAP-Rule" id="MF_00440"/>
    </source>
</evidence>
<dbReference type="STRING" id="415015.SAMN05660462_00053"/>
<dbReference type="GO" id="GO:0005524">
    <property type="term" value="F:ATP binding"/>
    <property type="evidence" value="ECO:0007669"/>
    <property type="project" value="UniProtKB-UniRule"/>
</dbReference>
<organism evidence="10 11">
    <name type="scientific">Proteiniborus ethanoligenes</name>
    <dbReference type="NCBI Taxonomy" id="415015"/>
    <lineage>
        <taxon>Bacteria</taxon>
        <taxon>Bacillati</taxon>
        <taxon>Bacillota</taxon>
        <taxon>Clostridia</taxon>
        <taxon>Eubacteriales</taxon>
        <taxon>Proteiniborus</taxon>
    </lineage>
</organism>
<comment type="cofactor">
    <cofactor evidence="8">
        <name>Zn(2+)</name>
        <dbReference type="ChEBI" id="CHEBI:29105"/>
    </cofactor>
    <text evidence="8">Binds 1 zinc ion.</text>
</comment>
<dbReference type="NCBIfam" id="TIGR00244">
    <property type="entry name" value="transcriptional regulator NrdR"/>
    <property type="match status" value="1"/>
</dbReference>
<comment type="similarity">
    <text evidence="8">Belongs to the NrdR family.</text>
</comment>
<keyword evidence="8" id="KW-0479">Metal-binding</keyword>
<keyword evidence="8" id="KW-0863">Zinc-finger</keyword>
<keyword evidence="3 8" id="KW-0862">Zinc</keyword>
<evidence type="ECO:0000313" key="11">
    <source>
        <dbReference type="Proteomes" id="UP000198625"/>
    </source>
</evidence>
<dbReference type="AlphaFoldDB" id="A0A1H3JY56"/>
<dbReference type="InterPro" id="IPR003796">
    <property type="entry name" value="RNR_NrdR-like"/>
</dbReference>
<dbReference type="EMBL" id="FNQE01000001">
    <property type="protein sequence ID" value="SDY44559.1"/>
    <property type="molecule type" value="Genomic_DNA"/>
</dbReference>
<reference evidence="11" key="1">
    <citation type="submission" date="2016-10" db="EMBL/GenBank/DDBJ databases">
        <authorList>
            <person name="Varghese N."/>
            <person name="Submissions S."/>
        </authorList>
    </citation>
    <scope>NUCLEOTIDE SEQUENCE [LARGE SCALE GENOMIC DNA]</scope>
    <source>
        <strain evidence="11">DSM 21650</strain>
    </source>
</reference>
<accession>A0A1H3JY56</accession>
<feature type="domain" description="ATP-cone" evidence="9">
    <location>
        <begin position="49"/>
        <end position="139"/>
    </location>
</feature>
<dbReference type="OrthoDB" id="9807461at2"/>
<dbReference type="PANTHER" id="PTHR30455">
    <property type="entry name" value="TRANSCRIPTIONAL REPRESSOR NRDR"/>
    <property type="match status" value="1"/>
</dbReference>
<proteinExistence type="inferred from homology"/>
<dbReference type="HAMAP" id="MF_00440">
    <property type="entry name" value="NrdR"/>
    <property type="match status" value="1"/>
</dbReference>
<dbReference type="RefSeq" id="WP_091725609.1">
    <property type="nucleotide sequence ID" value="NZ_FNQE01000001.1"/>
</dbReference>
<name>A0A1H3JY56_9FIRM</name>
<dbReference type="InterPro" id="IPR005144">
    <property type="entry name" value="ATP-cone_dom"/>
</dbReference>
<dbReference type="PROSITE" id="PS51161">
    <property type="entry name" value="ATP_CONE"/>
    <property type="match status" value="1"/>
</dbReference>
<sequence>MKCPYCDYYESKVIDSRPTDEGQAIRRRRECIKCSKRFTTYEKIEDIPLVVIKKDGNRQAYNRNKLLNGIIRACEKRPVSMKRIEEIVDEIEKNLFNSMEREITTQLIGEMVMNKLKNTDEVAYVRFASVYRQFKDINTFMDELKKLLDEK</sequence>
<dbReference type="Proteomes" id="UP000198625">
    <property type="component" value="Unassembled WGS sequence"/>
</dbReference>
<protein>
    <recommendedName>
        <fullName evidence="8">Transcriptional repressor NrdR</fullName>
    </recommendedName>
</protein>
<evidence type="ECO:0000256" key="6">
    <source>
        <dbReference type="ARBA" id="ARBA00023125"/>
    </source>
</evidence>
<dbReference type="GO" id="GO:0008270">
    <property type="term" value="F:zinc ion binding"/>
    <property type="evidence" value="ECO:0007669"/>
    <property type="project" value="UniProtKB-UniRule"/>
</dbReference>
<evidence type="ECO:0000256" key="1">
    <source>
        <dbReference type="ARBA" id="ARBA00022491"/>
    </source>
</evidence>
<keyword evidence="4 8" id="KW-0067">ATP-binding</keyword>
<keyword evidence="11" id="KW-1185">Reference proteome</keyword>
<dbReference type="GO" id="GO:0045892">
    <property type="term" value="P:negative regulation of DNA-templated transcription"/>
    <property type="evidence" value="ECO:0007669"/>
    <property type="project" value="UniProtKB-UniRule"/>
</dbReference>
<evidence type="ECO:0000313" key="10">
    <source>
        <dbReference type="EMBL" id="SDY44559.1"/>
    </source>
</evidence>
<keyword evidence="6 8" id="KW-0238">DNA-binding</keyword>
<keyword evidence="7 8" id="KW-0804">Transcription</keyword>
<dbReference type="GO" id="GO:0003677">
    <property type="term" value="F:DNA binding"/>
    <property type="evidence" value="ECO:0007669"/>
    <property type="project" value="UniProtKB-KW"/>
</dbReference>
<keyword evidence="2 8" id="KW-0547">Nucleotide-binding</keyword>
<evidence type="ECO:0000256" key="2">
    <source>
        <dbReference type="ARBA" id="ARBA00022741"/>
    </source>
</evidence>
<comment type="function">
    <text evidence="8">Negatively regulates transcription of bacterial ribonucleotide reductase nrd genes and operons by binding to NrdR-boxes.</text>
</comment>
<feature type="zinc finger region" evidence="8">
    <location>
        <begin position="3"/>
        <end position="34"/>
    </location>
</feature>
<dbReference type="Pfam" id="PF22811">
    <property type="entry name" value="Zn_ribbon_NrdR"/>
    <property type="match status" value="1"/>
</dbReference>
<dbReference type="InterPro" id="IPR055173">
    <property type="entry name" value="NrdR-like_N"/>
</dbReference>
<dbReference type="PANTHER" id="PTHR30455:SF2">
    <property type="entry name" value="TRANSCRIPTIONAL REPRESSOR NRDR"/>
    <property type="match status" value="1"/>
</dbReference>
<keyword evidence="1 8" id="KW-0678">Repressor</keyword>
<evidence type="ECO:0000259" key="9">
    <source>
        <dbReference type="PROSITE" id="PS51161"/>
    </source>
</evidence>
<evidence type="ECO:0000256" key="4">
    <source>
        <dbReference type="ARBA" id="ARBA00022840"/>
    </source>
</evidence>
<evidence type="ECO:0000256" key="7">
    <source>
        <dbReference type="ARBA" id="ARBA00023163"/>
    </source>
</evidence>
<evidence type="ECO:0000256" key="3">
    <source>
        <dbReference type="ARBA" id="ARBA00022833"/>
    </source>
</evidence>
<evidence type="ECO:0000256" key="5">
    <source>
        <dbReference type="ARBA" id="ARBA00023015"/>
    </source>
</evidence>
<dbReference type="Pfam" id="PF03477">
    <property type="entry name" value="ATP-cone"/>
    <property type="match status" value="1"/>
</dbReference>
<gene>
    <name evidence="8" type="primary">nrdR</name>
    <name evidence="10" type="ORF">SAMN05660462_00053</name>
</gene>
<keyword evidence="5 8" id="KW-0805">Transcription regulation</keyword>